<dbReference type="Pfam" id="PF14145">
    <property type="entry name" value="YrhK"/>
    <property type="match status" value="1"/>
</dbReference>
<dbReference type="OrthoDB" id="5862062at2"/>
<gene>
    <name evidence="3" type="ORF">EV664_104125</name>
</gene>
<feature type="domain" description="YrhK" evidence="2">
    <location>
        <begin position="7"/>
        <end position="61"/>
    </location>
</feature>
<feature type="transmembrane region" description="Helical" evidence="1">
    <location>
        <begin position="37"/>
        <end position="62"/>
    </location>
</feature>
<keyword evidence="1" id="KW-1133">Transmembrane helix</keyword>
<proteinExistence type="predicted"/>
<evidence type="ECO:0000259" key="2">
    <source>
        <dbReference type="Pfam" id="PF14145"/>
    </source>
</evidence>
<evidence type="ECO:0000313" key="4">
    <source>
        <dbReference type="Proteomes" id="UP000295493"/>
    </source>
</evidence>
<reference evidence="3 4" key="1">
    <citation type="submission" date="2019-03" db="EMBL/GenBank/DDBJ databases">
        <title>Genomic Encyclopedia of Type Strains, Phase IV (KMG-IV): sequencing the most valuable type-strain genomes for metagenomic binning, comparative biology and taxonomic classification.</title>
        <authorList>
            <person name="Goeker M."/>
        </authorList>
    </citation>
    <scope>NUCLEOTIDE SEQUENCE [LARGE SCALE GENOMIC DNA]</scope>
    <source>
        <strain evidence="3 4">DSM 25059</strain>
    </source>
</reference>
<dbReference type="EMBL" id="SNWD01000004">
    <property type="protein sequence ID" value="TDN83641.1"/>
    <property type="molecule type" value="Genomic_DNA"/>
</dbReference>
<protein>
    <submittedName>
        <fullName evidence="3">YrhK-like protein</fullName>
    </submittedName>
</protein>
<keyword evidence="1" id="KW-0472">Membrane</keyword>
<dbReference type="AlphaFoldDB" id="A0A4R6FPP2"/>
<feature type="transmembrane region" description="Helical" evidence="1">
    <location>
        <begin position="12"/>
        <end position="31"/>
    </location>
</feature>
<dbReference type="Proteomes" id="UP000295493">
    <property type="component" value="Unassembled WGS sequence"/>
</dbReference>
<organism evidence="3 4">
    <name type="scientific">Stakelama pacifica</name>
    <dbReference type="NCBI Taxonomy" id="517720"/>
    <lineage>
        <taxon>Bacteria</taxon>
        <taxon>Pseudomonadati</taxon>
        <taxon>Pseudomonadota</taxon>
        <taxon>Alphaproteobacteria</taxon>
        <taxon>Sphingomonadales</taxon>
        <taxon>Sphingomonadaceae</taxon>
        <taxon>Stakelama</taxon>
    </lineage>
</organism>
<dbReference type="RefSeq" id="WP_133495193.1">
    <property type="nucleotide sequence ID" value="NZ_BMLU01000004.1"/>
</dbReference>
<sequence length="75" mass="8352">MKTLIRDYPYIHLGLGLIGNAMFLIGSILFFREFDAWYHVAVWLFVLGSAGMLIGALGKAATDIIDAHERRRGNG</sequence>
<keyword evidence="1" id="KW-0812">Transmembrane</keyword>
<dbReference type="InterPro" id="IPR025424">
    <property type="entry name" value="YrhK_domain"/>
</dbReference>
<keyword evidence="4" id="KW-1185">Reference proteome</keyword>
<accession>A0A4R6FPP2</accession>
<comment type="caution">
    <text evidence="3">The sequence shown here is derived from an EMBL/GenBank/DDBJ whole genome shotgun (WGS) entry which is preliminary data.</text>
</comment>
<evidence type="ECO:0000256" key="1">
    <source>
        <dbReference type="SAM" id="Phobius"/>
    </source>
</evidence>
<name>A0A4R6FPP2_9SPHN</name>
<evidence type="ECO:0000313" key="3">
    <source>
        <dbReference type="EMBL" id="TDN83641.1"/>
    </source>
</evidence>